<comment type="similarity">
    <text evidence="6">Belongs to the glycosyl hydrolase 18 family. Xylanase inhibitor subfamily.</text>
</comment>
<keyword evidence="9" id="KW-1185">Reference proteome</keyword>
<dbReference type="Gene3D" id="3.20.20.80">
    <property type="entry name" value="Glycosidases"/>
    <property type="match status" value="1"/>
</dbReference>
<dbReference type="InterPro" id="IPR017853">
    <property type="entry name" value="GH"/>
</dbReference>
<dbReference type="GO" id="GO:0004857">
    <property type="term" value="F:enzyme inhibitor activity"/>
    <property type="evidence" value="ECO:0007669"/>
    <property type="project" value="UniProtKB-ARBA"/>
</dbReference>
<dbReference type="InterPro" id="IPR045321">
    <property type="entry name" value="Cts1-like"/>
</dbReference>
<name>A0A835C6D3_9POAL</name>
<dbReference type="AlphaFoldDB" id="A0A835C6D3"/>
<reference evidence="8" key="1">
    <citation type="submission" date="2020-07" db="EMBL/GenBank/DDBJ databases">
        <title>Genome sequence and genetic diversity analysis of an under-domesticated orphan crop, white fonio (Digitaria exilis).</title>
        <authorList>
            <person name="Bennetzen J.L."/>
            <person name="Chen S."/>
            <person name="Ma X."/>
            <person name="Wang X."/>
            <person name="Yssel A.E.J."/>
            <person name="Chaluvadi S.R."/>
            <person name="Johnson M."/>
            <person name="Gangashetty P."/>
            <person name="Hamidou F."/>
            <person name="Sanogo M.D."/>
            <person name="Zwaenepoel A."/>
            <person name="Wallace J."/>
            <person name="Van De Peer Y."/>
            <person name="Van Deynze A."/>
        </authorList>
    </citation>
    <scope>NUCLEOTIDE SEQUENCE</scope>
    <source>
        <tissue evidence="8">Leaves</tissue>
    </source>
</reference>
<dbReference type="OrthoDB" id="6020543at2759"/>
<keyword evidence="5" id="KW-1015">Disulfide bond</keyword>
<sequence length="460" mass="50461">MLRRDTATDTDTRIITLKTPQSVNNDNGCFHLHARSRIRSLLHGELSSMFSKLKLSQQLSARHGKPSTSILALTAALIVFLAGPASAAGNKTGQVTVFWGRNKAEGTLREACDSGLYTFIIISFLDVYGHGKYHLDISGHPIAGVGEDIKHCQYKGIPVSLSIGGFGNNYSLTSKQAALDLFDYLWNAFLGGGKPGTHRPFGDAWLDGVDLFLEHGTAADRYDVLALELAKHNIRGGPGKPLHLTATPRCGFPPARWVKTAVDTGIFERVHVRIYDDGDCEAYWHLRWDQWTAAYPATRFYVGLTASEMTHGWVHPKNVYYDVAPSAQKADNYGGLMIWDRYYDKLSNYTSIMTDAWHPLKIDARSEGPFSNDEIDARLSLRLSRLGSMEYLPRLNSDGGGAAPWQQLALVKQGIAAALQPGGTRRTSASSAIYSLHHGLKLASTVASSPRLSTIVPDDC</sequence>
<keyword evidence="4" id="KW-0611">Plant defense</keyword>
<keyword evidence="3" id="KW-0732">Signal</keyword>
<dbReference type="Pfam" id="PF00704">
    <property type="entry name" value="Glyco_hydro_18"/>
    <property type="match status" value="1"/>
</dbReference>
<evidence type="ECO:0000259" key="7">
    <source>
        <dbReference type="PROSITE" id="PS51910"/>
    </source>
</evidence>
<evidence type="ECO:0000256" key="3">
    <source>
        <dbReference type="ARBA" id="ARBA00022729"/>
    </source>
</evidence>
<evidence type="ECO:0000256" key="2">
    <source>
        <dbReference type="ARBA" id="ARBA00022525"/>
    </source>
</evidence>
<organism evidence="8 9">
    <name type="scientific">Digitaria exilis</name>
    <dbReference type="NCBI Taxonomy" id="1010633"/>
    <lineage>
        <taxon>Eukaryota</taxon>
        <taxon>Viridiplantae</taxon>
        <taxon>Streptophyta</taxon>
        <taxon>Embryophyta</taxon>
        <taxon>Tracheophyta</taxon>
        <taxon>Spermatophyta</taxon>
        <taxon>Magnoliopsida</taxon>
        <taxon>Liliopsida</taxon>
        <taxon>Poales</taxon>
        <taxon>Poaceae</taxon>
        <taxon>PACMAD clade</taxon>
        <taxon>Panicoideae</taxon>
        <taxon>Panicodae</taxon>
        <taxon>Paniceae</taxon>
        <taxon>Anthephorinae</taxon>
        <taxon>Digitaria</taxon>
    </lineage>
</organism>
<dbReference type="PROSITE" id="PS51910">
    <property type="entry name" value="GH18_2"/>
    <property type="match status" value="1"/>
</dbReference>
<dbReference type="PANTHER" id="PTHR45708:SF9">
    <property type="entry name" value="XYLANASE INHIBITOR PROTEIN 1"/>
    <property type="match status" value="1"/>
</dbReference>
<dbReference type="GO" id="GO:0005975">
    <property type="term" value="P:carbohydrate metabolic process"/>
    <property type="evidence" value="ECO:0007669"/>
    <property type="project" value="InterPro"/>
</dbReference>
<dbReference type="FunFam" id="3.20.20.80:FF:000044">
    <property type="entry name" value="Chitinase III C10701-rice"/>
    <property type="match status" value="1"/>
</dbReference>
<evidence type="ECO:0000256" key="4">
    <source>
        <dbReference type="ARBA" id="ARBA00022821"/>
    </source>
</evidence>
<dbReference type="InterPro" id="IPR050542">
    <property type="entry name" value="Glycosyl_Hydrlase18_Chitinase"/>
</dbReference>
<dbReference type="Proteomes" id="UP000636709">
    <property type="component" value="Unassembled WGS sequence"/>
</dbReference>
<evidence type="ECO:0000256" key="1">
    <source>
        <dbReference type="ARBA" id="ARBA00004613"/>
    </source>
</evidence>
<accession>A0A835C6D3</accession>
<dbReference type="SUPFAM" id="SSF51445">
    <property type="entry name" value="(Trans)glycosidases"/>
    <property type="match status" value="1"/>
</dbReference>
<dbReference type="InterPro" id="IPR001223">
    <property type="entry name" value="Glyco_hydro18_cat"/>
</dbReference>
<gene>
    <name evidence="8" type="ORF">HU200_028299</name>
</gene>
<evidence type="ECO:0000256" key="6">
    <source>
        <dbReference type="ARBA" id="ARBA00061481"/>
    </source>
</evidence>
<protein>
    <recommendedName>
        <fullName evidence="7">GH18 domain-containing protein</fullName>
    </recommendedName>
</protein>
<keyword evidence="2" id="KW-0964">Secreted</keyword>
<dbReference type="EMBL" id="JACEFO010001741">
    <property type="protein sequence ID" value="KAF8713516.1"/>
    <property type="molecule type" value="Genomic_DNA"/>
</dbReference>
<dbReference type="GO" id="GO:0005576">
    <property type="term" value="C:extracellular region"/>
    <property type="evidence" value="ECO:0007669"/>
    <property type="project" value="UniProtKB-SubCell"/>
</dbReference>
<feature type="domain" description="GH18" evidence="7">
    <location>
        <begin position="93"/>
        <end position="360"/>
    </location>
</feature>
<evidence type="ECO:0000313" key="8">
    <source>
        <dbReference type="EMBL" id="KAF8713516.1"/>
    </source>
</evidence>
<comment type="subcellular location">
    <subcellularLocation>
        <location evidence="1">Secreted</location>
    </subcellularLocation>
</comment>
<dbReference type="CDD" id="cd02877">
    <property type="entry name" value="GH18_hevamine_XipI_class_III"/>
    <property type="match status" value="1"/>
</dbReference>
<proteinExistence type="inferred from homology"/>
<evidence type="ECO:0000256" key="5">
    <source>
        <dbReference type="ARBA" id="ARBA00023157"/>
    </source>
</evidence>
<comment type="caution">
    <text evidence="8">The sequence shown here is derived from an EMBL/GenBank/DDBJ whole genome shotgun (WGS) entry which is preliminary data.</text>
</comment>
<evidence type="ECO:0000313" key="9">
    <source>
        <dbReference type="Proteomes" id="UP000636709"/>
    </source>
</evidence>
<dbReference type="PANTHER" id="PTHR45708">
    <property type="entry name" value="ENDOCHITINASE"/>
    <property type="match status" value="1"/>
</dbReference>
<dbReference type="GO" id="GO:0050832">
    <property type="term" value="P:defense response to fungus"/>
    <property type="evidence" value="ECO:0007669"/>
    <property type="project" value="UniProtKB-ARBA"/>
</dbReference>
<dbReference type="GO" id="GO:0004568">
    <property type="term" value="F:chitinase activity"/>
    <property type="evidence" value="ECO:0007669"/>
    <property type="project" value="TreeGrafter"/>
</dbReference>